<dbReference type="AlphaFoldDB" id="A0A0F9U4P7"/>
<evidence type="ECO:0000313" key="1">
    <source>
        <dbReference type="EMBL" id="KKN86584.1"/>
    </source>
</evidence>
<dbReference type="EMBL" id="LAZR01000146">
    <property type="protein sequence ID" value="KKN86584.1"/>
    <property type="molecule type" value="Genomic_DNA"/>
</dbReference>
<gene>
    <name evidence="1" type="ORF">LCGC14_0267600</name>
</gene>
<accession>A0A0F9U4P7</accession>
<proteinExistence type="predicted"/>
<sequence length="87" mass="10107">MINLKGELQIDLNTGKIWFNSDEGICIVRIQGIKPEQFLQPTTPQNTMILDLNLTPKPDRRDICERCLETYHEHIMNQSETCGVFMK</sequence>
<protein>
    <submittedName>
        <fullName evidence="1">Uncharacterized protein</fullName>
    </submittedName>
</protein>
<organism evidence="1">
    <name type="scientific">marine sediment metagenome</name>
    <dbReference type="NCBI Taxonomy" id="412755"/>
    <lineage>
        <taxon>unclassified sequences</taxon>
        <taxon>metagenomes</taxon>
        <taxon>ecological metagenomes</taxon>
    </lineage>
</organism>
<comment type="caution">
    <text evidence="1">The sequence shown here is derived from an EMBL/GenBank/DDBJ whole genome shotgun (WGS) entry which is preliminary data.</text>
</comment>
<reference evidence="1" key="1">
    <citation type="journal article" date="2015" name="Nature">
        <title>Complex archaea that bridge the gap between prokaryotes and eukaryotes.</title>
        <authorList>
            <person name="Spang A."/>
            <person name="Saw J.H."/>
            <person name="Jorgensen S.L."/>
            <person name="Zaremba-Niedzwiedzka K."/>
            <person name="Martijn J."/>
            <person name="Lind A.E."/>
            <person name="van Eijk R."/>
            <person name="Schleper C."/>
            <person name="Guy L."/>
            <person name="Ettema T.J."/>
        </authorList>
    </citation>
    <scope>NUCLEOTIDE SEQUENCE</scope>
</reference>
<name>A0A0F9U4P7_9ZZZZ</name>